<gene>
    <name evidence="1" type="ORF">APX70_200069</name>
</gene>
<dbReference type="EMBL" id="RBNL01005124">
    <property type="protein sequence ID" value="RML15796.1"/>
    <property type="molecule type" value="Genomic_DNA"/>
</dbReference>
<evidence type="ECO:0000313" key="1">
    <source>
        <dbReference type="EMBL" id="RML15796.1"/>
    </source>
</evidence>
<reference evidence="1 2" key="1">
    <citation type="submission" date="2018-08" db="EMBL/GenBank/DDBJ databases">
        <title>Recombination of ecologically and evolutionarily significant loci maintains genetic cohesion in the Pseudomonas syringae species complex.</title>
        <authorList>
            <person name="Dillon M."/>
            <person name="Thakur S."/>
            <person name="Almeida R.N.D."/>
            <person name="Weir B.S."/>
            <person name="Guttman D.S."/>
        </authorList>
    </citation>
    <scope>NUCLEOTIDE SEQUENCE [LARGE SCALE GENOMIC DNA]</scope>
    <source>
        <strain evidence="1 2">88_10</strain>
    </source>
</reference>
<dbReference type="AlphaFoldDB" id="A0A3M2TM15"/>
<organism evidence="1 2">
    <name type="scientific">Pseudomonas syringae pv. maculicola</name>
    <dbReference type="NCBI Taxonomy" id="59511"/>
    <lineage>
        <taxon>Bacteria</taxon>
        <taxon>Pseudomonadati</taxon>
        <taxon>Pseudomonadota</taxon>
        <taxon>Gammaproteobacteria</taxon>
        <taxon>Pseudomonadales</taxon>
        <taxon>Pseudomonadaceae</taxon>
        <taxon>Pseudomonas</taxon>
    </lineage>
</organism>
<sequence length="57" mass="6648">MQLRSGLKHLTGCRQLALLQHHGQVSHFSLQLLAFFFQCTQFVATDRDIKGLWCKCW</sequence>
<name>A0A3M2TM15_PSEYM</name>
<evidence type="ECO:0000313" key="2">
    <source>
        <dbReference type="Proteomes" id="UP000282378"/>
    </source>
</evidence>
<dbReference type="Proteomes" id="UP000282378">
    <property type="component" value="Unassembled WGS sequence"/>
</dbReference>
<accession>A0A3M2TM15</accession>
<protein>
    <submittedName>
        <fullName evidence="1">Uncharacterized protein</fullName>
    </submittedName>
</protein>
<proteinExistence type="predicted"/>
<comment type="caution">
    <text evidence="1">The sequence shown here is derived from an EMBL/GenBank/DDBJ whole genome shotgun (WGS) entry which is preliminary data.</text>
</comment>